<keyword evidence="2" id="KW-1185">Reference proteome</keyword>
<feature type="non-terminal residue" evidence="1">
    <location>
        <position position="1"/>
    </location>
</feature>
<accession>A0AAN5CHK5</accession>
<sequence length="127" mass="14322">GEEPASLDELPQDAFGTAPWISASARVIDPLLMLPSLSFWLTMADREDIWNWLDDVAAWIPCPYEVDRLRALGADGDVLSLVRLLKGSFLALFLRLAAFDKERGSSMSAAEWLKRSWPILPLFRFAR</sequence>
<proteinExistence type="predicted"/>
<comment type="caution">
    <text evidence="1">The sequence shown here is derived from an EMBL/GenBank/DDBJ whole genome shotgun (WGS) entry which is preliminary data.</text>
</comment>
<organism evidence="1 2">
    <name type="scientific">Pristionchus mayeri</name>
    <dbReference type="NCBI Taxonomy" id="1317129"/>
    <lineage>
        <taxon>Eukaryota</taxon>
        <taxon>Metazoa</taxon>
        <taxon>Ecdysozoa</taxon>
        <taxon>Nematoda</taxon>
        <taxon>Chromadorea</taxon>
        <taxon>Rhabditida</taxon>
        <taxon>Rhabditina</taxon>
        <taxon>Diplogasteromorpha</taxon>
        <taxon>Diplogasteroidea</taxon>
        <taxon>Neodiplogasteridae</taxon>
        <taxon>Pristionchus</taxon>
    </lineage>
</organism>
<name>A0AAN5CHK5_9BILA</name>
<dbReference type="Proteomes" id="UP001328107">
    <property type="component" value="Unassembled WGS sequence"/>
</dbReference>
<gene>
    <name evidence="1" type="ORF">PMAYCL1PPCAC_14732</name>
</gene>
<protein>
    <submittedName>
        <fullName evidence="1">Uncharacterized protein</fullName>
    </submittedName>
</protein>
<evidence type="ECO:0000313" key="2">
    <source>
        <dbReference type="Proteomes" id="UP001328107"/>
    </source>
</evidence>
<dbReference type="AlphaFoldDB" id="A0AAN5CHK5"/>
<reference evidence="2" key="1">
    <citation type="submission" date="2022-10" db="EMBL/GenBank/DDBJ databases">
        <title>Genome assembly of Pristionchus species.</title>
        <authorList>
            <person name="Yoshida K."/>
            <person name="Sommer R.J."/>
        </authorList>
    </citation>
    <scope>NUCLEOTIDE SEQUENCE [LARGE SCALE GENOMIC DNA]</scope>
    <source>
        <strain evidence="2">RS5460</strain>
    </source>
</reference>
<dbReference type="EMBL" id="BTRK01000003">
    <property type="protein sequence ID" value="GMR44537.1"/>
    <property type="molecule type" value="Genomic_DNA"/>
</dbReference>
<evidence type="ECO:0000313" key="1">
    <source>
        <dbReference type="EMBL" id="GMR44537.1"/>
    </source>
</evidence>